<feature type="region of interest" description="Disordered" evidence="1">
    <location>
        <begin position="194"/>
        <end position="244"/>
    </location>
</feature>
<protein>
    <submittedName>
        <fullName evidence="2">Uncharacterized protein</fullName>
    </submittedName>
</protein>
<feature type="compositionally biased region" description="Low complexity" evidence="1">
    <location>
        <begin position="233"/>
        <end position="244"/>
    </location>
</feature>
<accession>A0A9P8V1S9</accession>
<gene>
    <name evidence="2" type="ORF">F5X68DRAFT_61884</name>
</gene>
<reference evidence="2" key="1">
    <citation type="journal article" date="2021" name="Nat. Commun.">
        <title>Genetic determinants of endophytism in the Arabidopsis root mycobiome.</title>
        <authorList>
            <person name="Mesny F."/>
            <person name="Miyauchi S."/>
            <person name="Thiergart T."/>
            <person name="Pickel B."/>
            <person name="Atanasova L."/>
            <person name="Karlsson M."/>
            <person name="Huettel B."/>
            <person name="Barry K.W."/>
            <person name="Haridas S."/>
            <person name="Chen C."/>
            <person name="Bauer D."/>
            <person name="Andreopoulos W."/>
            <person name="Pangilinan J."/>
            <person name="LaButti K."/>
            <person name="Riley R."/>
            <person name="Lipzen A."/>
            <person name="Clum A."/>
            <person name="Drula E."/>
            <person name="Henrissat B."/>
            <person name="Kohler A."/>
            <person name="Grigoriev I.V."/>
            <person name="Martin F.M."/>
            <person name="Hacquard S."/>
        </authorList>
    </citation>
    <scope>NUCLEOTIDE SEQUENCE</scope>
    <source>
        <strain evidence="2">MPI-SDFR-AT-0117</strain>
    </source>
</reference>
<name>A0A9P8V1S9_9PEZI</name>
<dbReference type="EMBL" id="JAGSXJ010000042">
    <property type="protein sequence ID" value="KAH6663606.1"/>
    <property type="molecule type" value="Genomic_DNA"/>
</dbReference>
<proteinExistence type="predicted"/>
<comment type="caution">
    <text evidence="2">The sequence shown here is derived from an EMBL/GenBank/DDBJ whole genome shotgun (WGS) entry which is preliminary data.</text>
</comment>
<evidence type="ECO:0000256" key="1">
    <source>
        <dbReference type="SAM" id="MobiDB-lite"/>
    </source>
</evidence>
<keyword evidence="3" id="KW-1185">Reference proteome</keyword>
<sequence>MSRHADAFLQFPLGCRDVGRAVDCDNRLQLPARWWLSPSGRSGAWGFPREGRQGIVSVHPAGGCCSLKLPAALSHGACKLGATPRLGAAGFVVVIDSRSRTPQRVEWGHEKRQEPGKNPDRAVDGGRRQGMRVRGLLGGEMRWLRQLQVTACDDPKLSRGNVPIDRRLLISLSAEPSDRLEARDDMIAGAGCRRAGGRGESLRLTAGGDDGGDGGWSWRFVSSSSAQHKSDGGARAQAQSGSSS</sequence>
<organism evidence="2 3">
    <name type="scientific">Plectosphaerella plurivora</name>
    <dbReference type="NCBI Taxonomy" id="936078"/>
    <lineage>
        <taxon>Eukaryota</taxon>
        <taxon>Fungi</taxon>
        <taxon>Dikarya</taxon>
        <taxon>Ascomycota</taxon>
        <taxon>Pezizomycotina</taxon>
        <taxon>Sordariomycetes</taxon>
        <taxon>Hypocreomycetidae</taxon>
        <taxon>Glomerellales</taxon>
        <taxon>Plectosphaerellaceae</taxon>
        <taxon>Plectosphaerella</taxon>
    </lineage>
</organism>
<dbReference type="Proteomes" id="UP000770015">
    <property type="component" value="Unassembled WGS sequence"/>
</dbReference>
<evidence type="ECO:0000313" key="3">
    <source>
        <dbReference type="Proteomes" id="UP000770015"/>
    </source>
</evidence>
<dbReference type="AlphaFoldDB" id="A0A9P8V1S9"/>
<feature type="compositionally biased region" description="Basic and acidic residues" evidence="1">
    <location>
        <begin position="106"/>
        <end position="127"/>
    </location>
</feature>
<feature type="region of interest" description="Disordered" evidence="1">
    <location>
        <begin position="103"/>
        <end position="127"/>
    </location>
</feature>
<evidence type="ECO:0000313" key="2">
    <source>
        <dbReference type="EMBL" id="KAH6663606.1"/>
    </source>
</evidence>